<dbReference type="AlphaFoldDB" id="A0A8D8Q9C9"/>
<protein>
    <submittedName>
        <fullName evidence="2">Uncharacterized protein</fullName>
    </submittedName>
</protein>
<dbReference type="EMBL" id="HBUF01065146">
    <property type="protein sequence ID" value="CAG6627372.1"/>
    <property type="molecule type" value="Transcribed_RNA"/>
</dbReference>
<evidence type="ECO:0000313" key="2">
    <source>
        <dbReference type="EMBL" id="CAG6627372.1"/>
    </source>
</evidence>
<accession>A0A8D8Q9C9</accession>
<reference evidence="2" key="1">
    <citation type="submission" date="2021-05" db="EMBL/GenBank/DDBJ databases">
        <authorList>
            <person name="Alioto T."/>
            <person name="Alioto T."/>
            <person name="Gomez Garrido J."/>
        </authorList>
    </citation>
    <scope>NUCLEOTIDE SEQUENCE</scope>
</reference>
<feature type="compositionally biased region" description="Basic and acidic residues" evidence="1">
    <location>
        <begin position="409"/>
        <end position="428"/>
    </location>
</feature>
<feature type="compositionally biased region" description="Low complexity" evidence="1">
    <location>
        <begin position="481"/>
        <end position="497"/>
    </location>
</feature>
<feature type="region of interest" description="Disordered" evidence="1">
    <location>
        <begin position="478"/>
        <end position="506"/>
    </location>
</feature>
<name>A0A8D8Q9C9_9HEMI</name>
<organism evidence="2">
    <name type="scientific">Cacopsylla melanoneura</name>
    <dbReference type="NCBI Taxonomy" id="428564"/>
    <lineage>
        <taxon>Eukaryota</taxon>
        <taxon>Metazoa</taxon>
        <taxon>Ecdysozoa</taxon>
        <taxon>Arthropoda</taxon>
        <taxon>Hexapoda</taxon>
        <taxon>Insecta</taxon>
        <taxon>Pterygota</taxon>
        <taxon>Neoptera</taxon>
        <taxon>Paraneoptera</taxon>
        <taxon>Hemiptera</taxon>
        <taxon>Sternorrhyncha</taxon>
        <taxon>Psylloidea</taxon>
        <taxon>Psyllidae</taxon>
        <taxon>Psyllinae</taxon>
        <taxon>Cacopsylla</taxon>
    </lineage>
</organism>
<feature type="region of interest" description="Disordered" evidence="1">
    <location>
        <begin position="397"/>
        <end position="438"/>
    </location>
</feature>
<feature type="region of interest" description="Disordered" evidence="1">
    <location>
        <begin position="164"/>
        <end position="187"/>
    </location>
</feature>
<feature type="region of interest" description="Disordered" evidence="1">
    <location>
        <begin position="240"/>
        <end position="259"/>
    </location>
</feature>
<sequence>MTPLPGLKQTKKKVKKLKPSENEKAKTRVQTAIRRKPKVQNENQCVERDGNIRNIITVNPRMVGKNDSNTESQEIANYDFEGRKFHKVLNGYMKQLSESSVDTHNSISDTLPHYKTRRDGECQGVSKLIEAYQRSKEYYNNGRPRIGEKKILVINLNRSNPQVYTQTSIKQPDQDSRESNYTASTKSALSRYTNTSNVNCTSTKSVPSGYASSSANLTSPSLNSKEEWLCEDCSQDIQPENKSFPQNSDTRGNNEQLVTSNEESEISCDKCKDIRISSPYDVYRCEYCNRLVSLTHQKLSTNHEQRLLRVKDEQISSSESQLFPLKGAQENLGSISSRFKLRKDIGNLTTMKDLLNKRAGQAKYFPPRQEVGTQMSNTVRAIYYGTGLKIPRLLEIKTGTEDNSTQTKETQEEKGTNTLSKDEQERIENSTQTASPCDKETCTVQPIQFDIATQNDIERTEWKVITKAKKKIKKERKVEDNSINIPPNSPKNAKIPPHNSIIPSQNSIMKPKDTILKKADDLAVDGNILTMSPSEVLLVMKKYVDSLKYFEERKLIPYIPSEERELKLYELNEQIPGPSNNAKESCLSDNRDQEIPDYFCEVNDRCYCEDVKMELSHSEVTLFNEEVKRVEEIIIGAKIG</sequence>
<evidence type="ECO:0000256" key="1">
    <source>
        <dbReference type="SAM" id="MobiDB-lite"/>
    </source>
</evidence>
<feature type="region of interest" description="Disordered" evidence="1">
    <location>
        <begin position="1"/>
        <end position="30"/>
    </location>
</feature>
<proteinExistence type="predicted"/>